<dbReference type="STRING" id="1566387.QV13_27500"/>
<name>A0A1C2DEU5_9HYPH</name>
<accession>A0A1C2DEU5</accession>
<evidence type="ECO:0000259" key="1">
    <source>
        <dbReference type="Pfam" id="PF01878"/>
    </source>
</evidence>
<dbReference type="InterPro" id="IPR002740">
    <property type="entry name" value="EVE_domain"/>
</dbReference>
<dbReference type="InterPro" id="IPR052181">
    <property type="entry name" value="5hmC_binding"/>
</dbReference>
<dbReference type="EMBL" id="MDEO01000036">
    <property type="protein sequence ID" value="OCX13260.1"/>
    <property type="molecule type" value="Genomic_DNA"/>
</dbReference>
<dbReference type="SUPFAM" id="SSF88697">
    <property type="entry name" value="PUA domain-like"/>
    <property type="match status" value="1"/>
</dbReference>
<evidence type="ECO:0000313" key="2">
    <source>
        <dbReference type="EMBL" id="OCX13260.1"/>
    </source>
</evidence>
<evidence type="ECO:0000313" key="3">
    <source>
        <dbReference type="Proteomes" id="UP000094412"/>
    </source>
</evidence>
<dbReference type="AlphaFoldDB" id="A0A1C2DEU5"/>
<feature type="domain" description="EVE" evidence="1">
    <location>
        <begin position="2"/>
        <end position="134"/>
    </location>
</feature>
<dbReference type="PANTHER" id="PTHR14087">
    <property type="entry name" value="THYMOCYTE NUCLEAR PROTEIN 1"/>
    <property type="match status" value="1"/>
</dbReference>
<sequence>MNYWLFKSEPFKFSFDMLKEKGKAGTQWDGVRNYAARNNMKAMQIGDLGFFYHSNDGLNIVGIAEVCALAHHDTTTDDPRWECVDIRAVRDVPTPPTLADIKANPKLSEMALVRLGRLSVQPVTPEEWKEVCRMGGLNPAP</sequence>
<dbReference type="Gene3D" id="3.10.590.10">
    <property type="entry name" value="ph1033 like domains"/>
    <property type="match status" value="1"/>
</dbReference>
<gene>
    <name evidence="2" type="ORF">QV13_27500</name>
</gene>
<dbReference type="InterPro" id="IPR015947">
    <property type="entry name" value="PUA-like_sf"/>
</dbReference>
<proteinExistence type="predicted"/>
<dbReference type="Proteomes" id="UP000094412">
    <property type="component" value="Unassembled WGS sequence"/>
</dbReference>
<protein>
    <submittedName>
        <fullName evidence="2">Ubiquinol-cytochrome C reductase</fullName>
    </submittedName>
</protein>
<dbReference type="Pfam" id="PF01878">
    <property type="entry name" value="EVE"/>
    <property type="match status" value="1"/>
</dbReference>
<dbReference type="RefSeq" id="WP_024923097.1">
    <property type="nucleotide sequence ID" value="NZ_MDEO01000036.1"/>
</dbReference>
<dbReference type="CDD" id="cd21133">
    <property type="entry name" value="EVE"/>
    <property type="match status" value="1"/>
</dbReference>
<organism evidence="2 3">
    <name type="scientific">Mesorhizobium hungaricum</name>
    <dbReference type="NCBI Taxonomy" id="1566387"/>
    <lineage>
        <taxon>Bacteria</taxon>
        <taxon>Pseudomonadati</taxon>
        <taxon>Pseudomonadota</taxon>
        <taxon>Alphaproteobacteria</taxon>
        <taxon>Hyphomicrobiales</taxon>
        <taxon>Phyllobacteriaceae</taxon>
        <taxon>Mesorhizobium</taxon>
    </lineage>
</organism>
<dbReference type="OrthoDB" id="9791347at2"/>
<dbReference type="InterPro" id="IPR047197">
    <property type="entry name" value="THYN1-like_EVE"/>
</dbReference>
<keyword evidence="3" id="KW-1185">Reference proteome</keyword>
<reference evidence="2 3" key="1">
    <citation type="submission" date="2016-08" db="EMBL/GenBank/DDBJ databases">
        <title>Whole genome sequence of Mesorhizobium sp. strain UASWS1009 isolated from industrial sewage.</title>
        <authorList>
            <person name="Crovadore J."/>
            <person name="Calmin G."/>
            <person name="Chablais R."/>
            <person name="Cochard B."/>
            <person name="Lefort F."/>
        </authorList>
    </citation>
    <scope>NUCLEOTIDE SEQUENCE [LARGE SCALE GENOMIC DNA]</scope>
    <source>
        <strain evidence="2 3">UASWS1009</strain>
    </source>
</reference>
<comment type="caution">
    <text evidence="2">The sequence shown here is derived from an EMBL/GenBank/DDBJ whole genome shotgun (WGS) entry which is preliminary data.</text>
</comment>
<dbReference type="PANTHER" id="PTHR14087:SF7">
    <property type="entry name" value="THYMOCYTE NUCLEAR PROTEIN 1"/>
    <property type="match status" value="1"/>
</dbReference>